<accession>A0A1R3FVV8</accession>
<dbReference type="AlphaFoldDB" id="A0A1R3FVV8"/>
<name>A0A1R3FVV8_COCAP</name>
<dbReference type="Gramene" id="OMO49972">
    <property type="protein sequence ID" value="OMO49972"/>
    <property type="gene ID" value="CCACVL1_30733"/>
</dbReference>
<evidence type="ECO:0000313" key="2">
    <source>
        <dbReference type="Proteomes" id="UP000188268"/>
    </source>
</evidence>
<dbReference type="EMBL" id="AWWV01016316">
    <property type="protein sequence ID" value="OMO49972.1"/>
    <property type="molecule type" value="Genomic_DNA"/>
</dbReference>
<comment type="caution">
    <text evidence="1">The sequence shown here is derived from an EMBL/GenBank/DDBJ whole genome shotgun (WGS) entry which is preliminary data.</text>
</comment>
<keyword evidence="2" id="KW-1185">Reference proteome</keyword>
<sequence length="44" mass="5240">MASLVYLEWVLSRLHSSFTYDYALLAFCRDYFRGFLGRMDPRAT</sequence>
<evidence type="ECO:0000313" key="1">
    <source>
        <dbReference type="EMBL" id="OMO49972.1"/>
    </source>
</evidence>
<gene>
    <name evidence="1" type="ORF">CCACVL1_30733</name>
</gene>
<protein>
    <submittedName>
        <fullName evidence="1">Uncharacterized protein</fullName>
    </submittedName>
</protein>
<dbReference type="Proteomes" id="UP000188268">
    <property type="component" value="Unassembled WGS sequence"/>
</dbReference>
<proteinExistence type="predicted"/>
<organism evidence="1 2">
    <name type="scientific">Corchorus capsularis</name>
    <name type="common">Jute</name>
    <dbReference type="NCBI Taxonomy" id="210143"/>
    <lineage>
        <taxon>Eukaryota</taxon>
        <taxon>Viridiplantae</taxon>
        <taxon>Streptophyta</taxon>
        <taxon>Embryophyta</taxon>
        <taxon>Tracheophyta</taxon>
        <taxon>Spermatophyta</taxon>
        <taxon>Magnoliopsida</taxon>
        <taxon>eudicotyledons</taxon>
        <taxon>Gunneridae</taxon>
        <taxon>Pentapetalae</taxon>
        <taxon>rosids</taxon>
        <taxon>malvids</taxon>
        <taxon>Malvales</taxon>
        <taxon>Malvaceae</taxon>
        <taxon>Grewioideae</taxon>
        <taxon>Apeibeae</taxon>
        <taxon>Corchorus</taxon>
    </lineage>
</organism>
<reference evidence="1 2" key="1">
    <citation type="submission" date="2013-09" db="EMBL/GenBank/DDBJ databases">
        <title>Corchorus capsularis genome sequencing.</title>
        <authorList>
            <person name="Alam M."/>
            <person name="Haque M.S."/>
            <person name="Islam M.S."/>
            <person name="Emdad E.M."/>
            <person name="Islam M.M."/>
            <person name="Ahmed B."/>
            <person name="Halim A."/>
            <person name="Hossen Q.M.M."/>
            <person name="Hossain M.Z."/>
            <person name="Ahmed R."/>
            <person name="Khan M.M."/>
            <person name="Islam R."/>
            <person name="Rashid M.M."/>
            <person name="Khan S.A."/>
            <person name="Rahman M.S."/>
            <person name="Alam M."/>
        </authorList>
    </citation>
    <scope>NUCLEOTIDE SEQUENCE [LARGE SCALE GENOMIC DNA]</scope>
    <source>
        <strain evidence="2">cv. CVL-1</strain>
        <tissue evidence="1">Whole seedling</tissue>
    </source>
</reference>